<name>A0A9N9BJK4_FUNMO</name>
<sequence>IISQFIVITLFQSRLSHRNYNLNESLNIIIDHCPIYRRRFVEDYINFFSFENYLFVAYQAFLTYLGFNSIFNQDVLQIRAYALMNVGGYVYTMIQMFEVKIPVEFARKACLTQIDSKILENDLPHFISYTCFAMLTSYLSFKIYPSFGIEYYFRKKIGQDEILLPLLKRRHILKILLKFTAFFSTVHSILFIYTSLKFIMNKNYLLVFVNLVYLFVSALSIKLTHIACISMDNETVHEMLYFIYLWIIVLFYNISLCAIGVMYILENGWYFSCLYTSVYFSVSFASFMCAWHVKNDFGKGLKEAIASNKMKCEQILDIQSIVIDDDEGQQSS</sequence>
<feature type="transmembrane region" description="Helical" evidence="1">
    <location>
        <begin position="241"/>
        <end position="263"/>
    </location>
</feature>
<evidence type="ECO:0000256" key="1">
    <source>
        <dbReference type="SAM" id="Phobius"/>
    </source>
</evidence>
<reference evidence="2" key="1">
    <citation type="submission" date="2021-06" db="EMBL/GenBank/DDBJ databases">
        <authorList>
            <person name="Kallberg Y."/>
            <person name="Tangrot J."/>
            <person name="Rosling A."/>
        </authorList>
    </citation>
    <scope>NUCLEOTIDE SEQUENCE</scope>
    <source>
        <strain evidence="2">87-6 pot B 2015</strain>
    </source>
</reference>
<protein>
    <submittedName>
        <fullName evidence="2">9362_t:CDS:1</fullName>
    </submittedName>
</protein>
<dbReference type="EMBL" id="CAJVPP010001637">
    <property type="protein sequence ID" value="CAG8565935.1"/>
    <property type="molecule type" value="Genomic_DNA"/>
</dbReference>
<comment type="caution">
    <text evidence="2">The sequence shown here is derived from an EMBL/GenBank/DDBJ whole genome shotgun (WGS) entry which is preliminary data.</text>
</comment>
<keyword evidence="1" id="KW-0472">Membrane</keyword>
<feature type="transmembrane region" description="Helical" evidence="1">
    <location>
        <begin position="269"/>
        <end position="293"/>
    </location>
</feature>
<organism evidence="2 3">
    <name type="scientific">Funneliformis mosseae</name>
    <name type="common">Endomycorrhizal fungus</name>
    <name type="synonym">Glomus mosseae</name>
    <dbReference type="NCBI Taxonomy" id="27381"/>
    <lineage>
        <taxon>Eukaryota</taxon>
        <taxon>Fungi</taxon>
        <taxon>Fungi incertae sedis</taxon>
        <taxon>Mucoromycota</taxon>
        <taxon>Glomeromycotina</taxon>
        <taxon>Glomeromycetes</taxon>
        <taxon>Glomerales</taxon>
        <taxon>Glomeraceae</taxon>
        <taxon>Funneliformis</taxon>
    </lineage>
</organism>
<evidence type="ECO:0000313" key="2">
    <source>
        <dbReference type="EMBL" id="CAG8565935.1"/>
    </source>
</evidence>
<feature type="transmembrane region" description="Helical" evidence="1">
    <location>
        <begin position="205"/>
        <end position="229"/>
    </location>
</feature>
<keyword evidence="1" id="KW-1133">Transmembrane helix</keyword>
<gene>
    <name evidence="2" type="ORF">FMOSSE_LOCUS7204</name>
</gene>
<keyword evidence="1" id="KW-0812">Transmembrane</keyword>
<feature type="transmembrane region" description="Helical" evidence="1">
    <location>
        <begin position="175"/>
        <end position="193"/>
    </location>
</feature>
<evidence type="ECO:0000313" key="3">
    <source>
        <dbReference type="Proteomes" id="UP000789375"/>
    </source>
</evidence>
<feature type="transmembrane region" description="Helical" evidence="1">
    <location>
        <begin position="126"/>
        <end position="144"/>
    </location>
</feature>
<accession>A0A9N9BJK4</accession>
<keyword evidence="3" id="KW-1185">Reference proteome</keyword>
<feature type="non-terminal residue" evidence="2">
    <location>
        <position position="1"/>
    </location>
</feature>
<dbReference type="AlphaFoldDB" id="A0A9N9BJK4"/>
<proteinExistence type="predicted"/>
<feature type="transmembrane region" description="Helical" evidence="1">
    <location>
        <begin position="53"/>
        <end position="71"/>
    </location>
</feature>
<dbReference type="Proteomes" id="UP000789375">
    <property type="component" value="Unassembled WGS sequence"/>
</dbReference>